<evidence type="ECO:0000313" key="3">
    <source>
        <dbReference type="Proteomes" id="UP001055153"/>
    </source>
</evidence>
<dbReference type="SUPFAM" id="SSF51556">
    <property type="entry name" value="Metallo-dependent hydrolases"/>
    <property type="match status" value="1"/>
</dbReference>
<dbReference type="InterPro" id="IPR011059">
    <property type="entry name" value="Metal-dep_hydrolase_composite"/>
</dbReference>
<dbReference type="InterPro" id="IPR013108">
    <property type="entry name" value="Amidohydro_3"/>
</dbReference>
<name>A0ABQ4S9Y6_9HYPH</name>
<dbReference type="Pfam" id="PF07969">
    <property type="entry name" value="Amidohydro_3"/>
    <property type="match status" value="2"/>
</dbReference>
<accession>A0ABQ4S9Y6</accession>
<dbReference type="Gene3D" id="2.30.40.10">
    <property type="entry name" value="Urease, subunit C, domain 1"/>
    <property type="match status" value="1"/>
</dbReference>
<keyword evidence="3" id="KW-1185">Reference proteome</keyword>
<comment type="caution">
    <text evidence="2">The sequence shown here is derived from an EMBL/GenBank/DDBJ whole genome shotgun (WGS) entry which is preliminary data.</text>
</comment>
<reference evidence="2" key="1">
    <citation type="journal article" date="2021" name="Front. Microbiol.">
        <title>Comprehensive Comparative Genomics and Phenotyping of Methylobacterium Species.</title>
        <authorList>
            <person name="Alessa O."/>
            <person name="Ogura Y."/>
            <person name="Fujitani Y."/>
            <person name="Takami H."/>
            <person name="Hayashi T."/>
            <person name="Sahin N."/>
            <person name="Tani A."/>
        </authorList>
    </citation>
    <scope>NUCLEOTIDE SEQUENCE</scope>
    <source>
        <strain evidence="2">DSM 17168</strain>
    </source>
</reference>
<dbReference type="PANTHER" id="PTHR32027">
    <property type="entry name" value="CYTOSINE DEAMINASE"/>
    <property type="match status" value="1"/>
</dbReference>
<dbReference type="PANTHER" id="PTHR32027:SF9">
    <property type="entry name" value="BLL3847 PROTEIN"/>
    <property type="match status" value="1"/>
</dbReference>
<dbReference type="CDD" id="cd01293">
    <property type="entry name" value="Bact_CD"/>
    <property type="match status" value="1"/>
</dbReference>
<proteinExistence type="predicted"/>
<dbReference type="Gene3D" id="3.20.20.140">
    <property type="entry name" value="Metal-dependent hydrolases"/>
    <property type="match status" value="1"/>
</dbReference>
<dbReference type="InterPro" id="IPR052349">
    <property type="entry name" value="Metallo-hydrolase_Enzymes"/>
</dbReference>
<gene>
    <name evidence="2" type="primary">codA_1</name>
    <name evidence="2" type="ORF">GMJLKIPL_1706</name>
</gene>
<evidence type="ECO:0000313" key="2">
    <source>
        <dbReference type="EMBL" id="GJD99788.1"/>
    </source>
</evidence>
<dbReference type="EMBL" id="BPQQ01000018">
    <property type="protein sequence ID" value="GJD99788.1"/>
    <property type="molecule type" value="Genomic_DNA"/>
</dbReference>
<feature type="domain" description="Amidohydrolase 3" evidence="1">
    <location>
        <begin position="156"/>
        <end position="378"/>
    </location>
</feature>
<sequence length="412" mass="44195">MSLDHLFTNARLPGRPHERVDIAVRAGRFVAVEPGLRADVPAEDLGGRLVVPGFVETHLHLDKACLLGRCDCGGGTLKEALAAVARAKRDFTEEDVYARARTALERAITHGTTRIRTHVEVDPRIGLTSLRALKRLKADYAWAVDLELCAFPQEGLLDDPGCEEVLVAALDEGADLIGGVPYTDRDADGHVARIFALAQAYGVDIDFHLDFDLDPSWMRLDEVCRQTVAHGYGGRVAIGHVTKLSALPPEAFAAAARRLADAGVAVTVLPATDLFLLGREHDHSVPRGVTPAHRLAALGVTCSISTNNVLNPFTPYGDCSLVRMANLYANVAQVAAPEDLARCLDLVTESSARLMRLADYGIAPGRPADLVVLDAADAAEAVCAVSPVLFGLKRGRRTFTRPAPRLHPPEAG</sequence>
<evidence type="ECO:0000259" key="1">
    <source>
        <dbReference type="Pfam" id="PF07969"/>
    </source>
</evidence>
<dbReference type="RefSeq" id="WP_238234670.1">
    <property type="nucleotide sequence ID" value="NZ_BPQQ01000018.1"/>
</dbReference>
<feature type="domain" description="Amidohydrolase 3" evidence="1">
    <location>
        <begin position="44"/>
        <end position="129"/>
    </location>
</feature>
<protein>
    <submittedName>
        <fullName evidence="2">Cytosine deaminase</fullName>
    </submittedName>
</protein>
<reference evidence="2" key="2">
    <citation type="submission" date="2021-08" db="EMBL/GenBank/DDBJ databases">
        <authorList>
            <person name="Tani A."/>
            <person name="Ola A."/>
            <person name="Ogura Y."/>
            <person name="Katsura K."/>
            <person name="Hayashi T."/>
        </authorList>
    </citation>
    <scope>NUCLEOTIDE SEQUENCE</scope>
    <source>
        <strain evidence="2">DSM 17168</strain>
    </source>
</reference>
<organism evidence="2 3">
    <name type="scientific">Methylobacterium isbiliense</name>
    <dbReference type="NCBI Taxonomy" id="315478"/>
    <lineage>
        <taxon>Bacteria</taxon>
        <taxon>Pseudomonadati</taxon>
        <taxon>Pseudomonadota</taxon>
        <taxon>Alphaproteobacteria</taxon>
        <taxon>Hyphomicrobiales</taxon>
        <taxon>Methylobacteriaceae</taxon>
        <taxon>Methylobacterium</taxon>
    </lineage>
</organism>
<dbReference type="InterPro" id="IPR032466">
    <property type="entry name" value="Metal_Hydrolase"/>
</dbReference>
<dbReference type="SUPFAM" id="SSF51338">
    <property type="entry name" value="Composite domain of metallo-dependent hydrolases"/>
    <property type="match status" value="1"/>
</dbReference>
<dbReference type="Proteomes" id="UP001055153">
    <property type="component" value="Unassembled WGS sequence"/>
</dbReference>